<gene>
    <name evidence="1" type="ORF">COT26_00240</name>
</gene>
<name>A0A2H0YR92_9BACT</name>
<organism evidence="1 2">
    <name type="scientific">Candidatus Kerfeldbacteria bacterium CG08_land_8_20_14_0_20_43_14</name>
    <dbReference type="NCBI Taxonomy" id="2014246"/>
    <lineage>
        <taxon>Bacteria</taxon>
        <taxon>Candidatus Kerfeldiibacteriota</taxon>
    </lineage>
</organism>
<proteinExistence type="predicted"/>
<comment type="caution">
    <text evidence="1">The sequence shown here is derived from an EMBL/GenBank/DDBJ whole genome shotgun (WGS) entry which is preliminary data.</text>
</comment>
<dbReference type="EMBL" id="PEXW01000005">
    <property type="protein sequence ID" value="PIS41025.1"/>
    <property type="molecule type" value="Genomic_DNA"/>
</dbReference>
<reference evidence="2" key="1">
    <citation type="submission" date="2017-09" db="EMBL/GenBank/DDBJ databases">
        <title>Depth-based differentiation of microbial function through sediment-hosted aquifers and enrichment of novel symbionts in the deep terrestrial subsurface.</title>
        <authorList>
            <person name="Probst A.J."/>
            <person name="Ladd B."/>
            <person name="Jarett J.K."/>
            <person name="Geller-Mcgrath D.E."/>
            <person name="Sieber C.M.K."/>
            <person name="Emerson J.B."/>
            <person name="Anantharaman K."/>
            <person name="Thomas B.C."/>
            <person name="Malmstrom R."/>
            <person name="Stieglmeier M."/>
            <person name="Klingl A."/>
            <person name="Woyke T."/>
            <person name="Ryan C.M."/>
            <person name="Banfield J.F."/>
        </authorList>
    </citation>
    <scope>NUCLEOTIDE SEQUENCE [LARGE SCALE GENOMIC DNA]</scope>
</reference>
<evidence type="ECO:0000313" key="2">
    <source>
        <dbReference type="Proteomes" id="UP000236845"/>
    </source>
</evidence>
<evidence type="ECO:0000313" key="1">
    <source>
        <dbReference type="EMBL" id="PIS41025.1"/>
    </source>
</evidence>
<protein>
    <submittedName>
        <fullName evidence="1">Uncharacterized protein</fullName>
    </submittedName>
</protein>
<dbReference type="AlphaFoldDB" id="A0A2H0YR92"/>
<dbReference type="Proteomes" id="UP000236845">
    <property type="component" value="Unassembled WGS sequence"/>
</dbReference>
<sequence length="130" mass="14492">MENPENSIENQWFDPEREYDEKFNLEAGNVEIGYRTDEKGNIVEITKLKILKHGGTLGSVENDKVVADLIANLGLKNEELDASGGDFEASVFDYSHEELNTPDAIAKIKEVFHADRPSPVDAEKLSGIEK</sequence>
<accession>A0A2H0YR92</accession>